<dbReference type="AlphaFoldDB" id="A0A1S8TRC6"/>
<comment type="caution">
    <text evidence="1">The sequence shown here is derived from an EMBL/GenBank/DDBJ whole genome shotgun (WGS) entry which is preliminary data.</text>
</comment>
<dbReference type="RefSeq" id="WP_077846605.1">
    <property type="nucleotide sequence ID" value="NZ_LZZM01000089.1"/>
</dbReference>
<accession>A0A1S8TRC6</accession>
<dbReference type="STRING" id="29367.CLPUN_14080"/>
<reference evidence="1 2" key="1">
    <citation type="submission" date="2016-05" db="EMBL/GenBank/DDBJ databases">
        <title>Microbial solvent formation.</title>
        <authorList>
            <person name="Poehlein A."/>
            <person name="Montoya Solano J.D."/>
            <person name="Flitsch S."/>
            <person name="Krabben P."/>
            <person name="Duerre P."/>
            <person name="Daniel R."/>
        </authorList>
    </citation>
    <scope>NUCLEOTIDE SEQUENCE [LARGE SCALE GENOMIC DNA]</scope>
    <source>
        <strain evidence="1 2">DSM 2619</strain>
    </source>
</reference>
<evidence type="ECO:0008006" key="3">
    <source>
        <dbReference type="Google" id="ProtNLM"/>
    </source>
</evidence>
<keyword evidence="2" id="KW-1185">Reference proteome</keyword>
<dbReference type="Gene3D" id="2.40.70.10">
    <property type="entry name" value="Acid Proteases"/>
    <property type="match status" value="1"/>
</dbReference>
<proteinExistence type="predicted"/>
<dbReference type="InterPro" id="IPR021109">
    <property type="entry name" value="Peptidase_aspartic_dom_sf"/>
</dbReference>
<dbReference type="Proteomes" id="UP000190890">
    <property type="component" value="Unassembled WGS sequence"/>
</dbReference>
<gene>
    <name evidence="1" type="ORF">CLPUN_14080</name>
</gene>
<name>A0A1S8TRC6_9CLOT</name>
<organism evidence="1 2">
    <name type="scientific">Clostridium puniceum</name>
    <dbReference type="NCBI Taxonomy" id="29367"/>
    <lineage>
        <taxon>Bacteria</taxon>
        <taxon>Bacillati</taxon>
        <taxon>Bacillota</taxon>
        <taxon>Clostridia</taxon>
        <taxon>Eubacteriales</taxon>
        <taxon>Clostridiaceae</taxon>
        <taxon>Clostridium</taxon>
    </lineage>
</organism>
<dbReference type="OrthoDB" id="463626at2"/>
<sequence length="131" mass="14466">MKTKIQIKNGLLYTSIKLGHEGNCVIIDDVIIDTGAFHTIITTDFLDDMGAEFSNEDKLIEASGYGGASSYAVRKRIDSIDCNGIRIHDFKIDFGEIDPNEKVNGLLGLDFLREAGIIIDLVDLVIYAKEI</sequence>
<dbReference type="EMBL" id="LZZM01000089">
    <property type="protein sequence ID" value="OOM80297.1"/>
    <property type="molecule type" value="Genomic_DNA"/>
</dbReference>
<evidence type="ECO:0000313" key="1">
    <source>
        <dbReference type="EMBL" id="OOM80297.1"/>
    </source>
</evidence>
<dbReference type="Pfam" id="PF13650">
    <property type="entry name" value="Asp_protease_2"/>
    <property type="match status" value="1"/>
</dbReference>
<dbReference type="SUPFAM" id="SSF50630">
    <property type="entry name" value="Acid proteases"/>
    <property type="match status" value="1"/>
</dbReference>
<protein>
    <recommendedName>
        <fullName evidence="3">Retroviral aspartyl protease</fullName>
    </recommendedName>
</protein>
<evidence type="ECO:0000313" key="2">
    <source>
        <dbReference type="Proteomes" id="UP000190890"/>
    </source>
</evidence>